<keyword evidence="3" id="KW-1185">Reference proteome</keyword>
<feature type="region of interest" description="Disordered" evidence="1">
    <location>
        <begin position="177"/>
        <end position="202"/>
    </location>
</feature>
<feature type="compositionally biased region" description="Basic and acidic residues" evidence="1">
    <location>
        <begin position="138"/>
        <end position="147"/>
    </location>
</feature>
<organism evidence="2 3">
    <name type="scientific">Elsinoe australis</name>
    <dbReference type="NCBI Taxonomy" id="40998"/>
    <lineage>
        <taxon>Eukaryota</taxon>
        <taxon>Fungi</taxon>
        <taxon>Dikarya</taxon>
        <taxon>Ascomycota</taxon>
        <taxon>Pezizomycotina</taxon>
        <taxon>Dothideomycetes</taxon>
        <taxon>Dothideomycetidae</taxon>
        <taxon>Myriangiales</taxon>
        <taxon>Elsinoaceae</taxon>
        <taxon>Elsinoe</taxon>
    </lineage>
</organism>
<evidence type="ECO:0000313" key="3">
    <source>
        <dbReference type="Proteomes" id="UP000243723"/>
    </source>
</evidence>
<gene>
    <name evidence="2" type="ORF">B9Z65_7221</name>
</gene>
<name>A0A2P7Z660_9PEZI</name>
<dbReference type="AlphaFoldDB" id="A0A2P7Z660"/>
<reference evidence="2 3" key="1">
    <citation type="submission" date="2017-05" db="EMBL/GenBank/DDBJ databases">
        <title>Draft genome sequence of Elsinoe australis.</title>
        <authorList>
            <person name="Cheng Q."/>
        </authorList>
    </citation>
    <scope>NUCLEOTIDE SEQUENCE [LARGE SCALE GENOMIC DNA]</scope>
    <source>
        <strain evidence="2 3">NL1</strain>
    </source>
</reference>
<sequence length="269" mass="31184">MNDRHSLDDQASFYVRSPYDESGIAEVIPVPDWQTADALYAARDGYYKRYRSEDTRHNGRKVPIAPDQLAFCLREYSTRFPLPHWEAFHEIARIYADARIRNGKRKLTEEAGSDGATESEIVEGEEESDSSASEQDGGDLKCDEEKGAGSMHTKGAETRQQYVGRLVARDDDKEHELKHKALGTRKKDETKRKSAPQDERRTETKHRWFWKRHELCRLLYDVRMWTLITVILSNCVQQRRFLGIAWLFSLLYCTHLEKSSGPKLQVIFA</sequence>
<protein>
    <submittedName>
        <fullName evidence="2">Lysophospholipase 2</fullName>
    </submittedName>
</protein>
<feature type="compositionally biased region" description="Acidic residues" evidence="1">
    <location>
        <begin position="120"/>
        <end position="129"/>
    </location>
</feature>
<evidence type="ECO:0000256" key="1">
    <source>
        <dbReference type="SAM" id="MobiDB-lite"/>
    </source>
</evidence>
<accession>A0A2P7Z660</accession>
<dbReference type="Proteomes" id="UP000243723">
    <property type="component" value="Unassembled WGS sequence"/>
</dbReference>
<dbReference type="EMBL" id="NHZQ01000305">
    <property type="protein sequence ID" value="PSK43707.1"/>
    <property type="molecule type" value="Genomic_DNA"/>
</dbReference>
<evidence type="ECO:0000313" key="2">
    <source>
        <dbReference type="EMBL" id="PSK43707.1"/>
    </source>
</evidence>
<comment type="caution">
    <text evidence="2">The sequence shown here is derived from an EMBL/GenBank/DDBJ whole genome shotgun (WGS) entry which is preliminary data.</text>
</comment>
<feature type="region of interest" description="Disordered" evidence="1">
    <location>
        <begin position="106"/>
        <end position="161"/>
    </location>
</feature>
<proteinExistence type="predicted"/>